<dbReference type="AlphaFoldDB" id="W5TFD4"/>
<evidence type="ECO:0008006" key="3">
    <source>
        <dbReference type="Google" id="ProtNLM"/>
    </source>
</evidence>
<dbReference type="KEGG" id="nno:NONO_c31250"/>
<organism evidence="1 2">
    <name type="scientific">Nocardia nova SH22a</name>
    <dbReference type="NCBI Taxonomy" id="1415166"/>
    <lineage>
        <taxon>Bacteria</taxon>
        <taxon>Bacillati</taxon>
        <taxon>Actinomycetota</taxon>
        <taxon>Actinomycetes</taxon>
        <taxon>Mycobacteriales</taxon>
        <taxon>Nocardiaceae</taxon>
        <taxon>Nocardia</taxon>
    </lineage>
</organism>
<keyword evidence="2" id="KW-1185">Reference proteome</keyword>
<accession>W5TFD4</accession>
<evidence type="ECO:0000313" key="2">
    <source>
        <dbReference type="Proteomes" id="UP000019150"/>
    </source>
</evidence>
<dbReference type="OrthoDB" id="9953590at2"/>
<dbReference type="STRING" id="1415166.NONO_c31250"/>
<name>W5TFD4_9NOCA</name>
<dbReference type="Pfam" id="PF19409">
    <property type="entry name" value="Thiopep_pre"/>
    <property type="match status" value="1"/>
</dbReference>
<evidence type="ECO:0000313" key="1">
    <source>
        <dbReference type="EMBL" id="AHH17912.1"/>
    </source>
</evidence>
<sequence length="42" mass="4542">MEDLIDFSQIEMIDFDEAVSIPDMSASQGWVCCSSSSSSSCC</sequence>
<dbReference type="HOGENOM" id="CLU_3254782_0_0_11"/>
<proteinExistence type="predicted"/>
<dbReference type="PATRIC" id="fig|1415166.3.peg.3205"/>
<dbReference type="RefSeq" id="WP_148306848.1">
    <property type="nucleotide sequence ID" value="NZ_CP006850.1"/>
</dbReference>
<dbReference type="Proteomes" id="UP000019150">
    <property type="component" value="Chromosome"/>
</dbReference>
<protein>
    <recommendedName>
        <fullName evidence="3">Thiazolylpeptide-type bacteriocin</fullName>
    </recommendedName>
</protein>
<dbReference type="EMBL" id="CP006850">
    <property type="protein sequence ID" value="AHH17912.1"/>
    <property type="molecule type" value="Genomic_DNA"/>
</dbReference>
<gene>
    <name evidence="1" type="ORF">NONO_c31250</name>
</gene>
<dbReference type="NCBIfam" id="NF033400">
    <property type="entry name" value="thiazolyl_B"/>
    <property type="match status" value="1"/>
</dbReference>
<reference evidence="1 2" key="1">
    <citation type="journal article" date="2014" name="Appl. Environ. Microbiol.">
        <title>Insights into the Microbial Degradation of Rubber and Gutta-Percha by Analysis of the Complete Genome of Nocardia nova SH22a.</title>
        <authorList>
            <person name="Luo Q."/>
            <person name="Hiessl S."/>
            <person name="Poehlein A."/>
            <person name="Daniel R."/>
            <person name="Steinbuchel A."/>
        </authorList>
    </citation>
    <scope>NUCLEOTIDE SEQUENCE [LARGE SCALE GENOMIC DNA]</scope>
    <source>
        <strain evidence="1">SH22a</strain>
    </source>
</reference>